<protein>
    <submittedName>
        <fullName evidence="1">Uncharacterized protein</fullName>
    </submittedName>
</protein>
<comment type="caution">
    <text evidence="1">The sequence shown here is derived from an EMBL/GenBank/DDBJ whole genome shotgun (WGS) entry which is preliminary data.</text>
</comment>
<reference evidence="2" key="1">
    <citation type="journal article" date="2019" name="Int. J. Syst. Evol. Microbiol.">
        <title>The Global Catalogue of Microorganisms (GCM) 10K type strain sequencing project: providing services to taxonomists for standard genome sequencing and annotation.</title>
        <authorList>
            <consortium name="The Broad Institute Genomics Platform"/>
            <consortium name="The Broad Institute Genome Sequencing Center for Infectious Disease"/>
            <person name="Wu L."/>
            <person name="Ma J."/>
        </authorList>
    </citation>
    <scope>NUCLEOTIDE SEQUENCE [LARGE SCALE GENOMIC DNA]</scope>
    <source>
        <strain evidence="2">CGMCC 1.15809</strain>
    </source>
</reference>
<evidence type="ECO:0000313" key="1">
    <source>
        <dbReference type="EMBL" id="MFC5895946.1"/>
    </source>
</evidence>
<dbReference type="RefSeq" id="WP_345089650.1">
    <property type="nucleotide sequence ID" value="NZ_BAAAWG010000015.1"/>
</dbReference>
<organism evidence="1 2">
    <name type="scientific">Streptomyces ramulosus</name>
    <dbReference type="NCBI Taxonomy" id="47762"/>
    <lineage>
        <taxon>Bacteria</taxon>
        <taxon>Bacillati</taxon>
        <taxon>Actinomycetota</taxon>
        <taxon>Actinomycetes</taxon>
        <taxon>Kitasatosporales</taxon>
        <taxon>Streptomycetaceae</taxon>
        <taxon>Streptomyces</taxon>
    </lineage>
</organism>
<dbReference type="Proteomes" id="UP001596241">
    <property type="component" value="Unassembled WGS sequence"/>
</dbReference>
<proteinExistence type="predicted"/>
<keyword evidence="2" id="KW-1185">Reference proteome</keyword>
<gene>
    <name evidence="1" type="ORF">ACFP3M_24435</name>
</gene>
<accession>A0ABW1FP96</accession>
<name>A0ABW1FP96_9ACTN</name>
<evidence type="ECO:0000313" key="2">
    <source>
        <dbReference type="Proteomes" id="UP001596241"/>
    </source>
</evidence>
<sequence>MDGEYQGELDYLIRYVQMSPVYFSPVWDAAETVVGGEGTDAEVRAAALSLVGDMLDRGVKVGDMSPREGEGVISWNVSREETLRRIEEEMRRYVDPLEYVNICWFHAS</sequence>
<dbReference type="EMBL" id="JBHSPW010000012">
    <property type="protein sequence ID" value="MFC5895946.1"/>
    <property type="molecule type" value="Genomic_DNA"/>
</dbReference>